<dbReference type="SUPFAM" id="SSF110395">
    <property type="entry name" value="CutC-like"/>
    <property type="match status" value="1"/>
</dbReference>
<dbReference type="PANTHER" id="PTHR12598">
    <property type="entry name" value="COPPER HOMEOSTASIS PROTEIN CUTC"/>
    <property type="match status" value="1"/>
</dbReference>
<dbReference type="AlphaFoldDB" id="A0A4S3ZTW5"/>
<evidence type="ECO:0000313" key="4">
    <source>
        <dbReference type="Proteomes" id="UP000307507"/>
    </source>
</evidence>
<dbReference type="RefSeq" id="WP_136403642.1">
    <property type="nucleotide sequence ID" value="NZ_SSNZ01000006.1"/>
</dbReference>
<dbReference type="InterPro" id="IPR036822">
    <property type="entry name" value="CutC-like_dom_sf"/>
</dbReference>
<sequence length="224" mass="24580">MKQLEIACFNLESAVIAEQGGADRIELCENQLLGGTTPGFEMLREACNRIKIDVYVMIRPRGGDFQYTPEELEQMKADIVRIKTLPVKGFVFGVLDQENAVAIKENTELVQLASPLPCTFHRAFDEIPDLEQAIDDLVRCGFSTILTSGGQPNVDEGERTLMELVAYAGKRIAIMPGGGLRSTNIFRIATRTNAKFYHSSAITDASGIAAIDEVKALKKNLAEV</sequence>
<name>A0A4S3ZTW5_9FLAO</name>
<comment type="similarity">
    <text evidence="1 2">Belongs to the CutC family.</text>
</comment>
<dbReference type="PANTHER" id="PTHR12598:SF0">
    <property type="entry name" value="COPPER HOMEOSTASIS PROTEIN CUTC HOMOLOG"/>
    <property type="match status" value="1"/>
</dbReference>
<reference evidence="3 4" key="1">
    <citation type="submission" date="2019-04" db="EMBL/GenBank/DDBJ databases">
        <title>Flavobacterium sp. nov. isolated from construction timber.</title>
        <authorList>
            <person name="Lin S.-Y."/>
            <person name="Chang C.-T."/>
            <person name="Young C.-C."/>
        </authorList>
    </citation>
    <scope>NUCLEOTIDE SEQUENCE [LARGE SCALE GENOMIC DNA]</scope>
    <source>
        <strain evidence="3 4">CC-CTC003</strain>
    </source>
</reference>
<dbReference type="Proteomes" id="UP000307507">
    <property type="component" value="Unassembled WGS sequence"/>
</dbReference>
<dbReference type="Pfam" id="PF03932">
    <property type="entry name" value="CutC"/>
    <property type="match status" value="1"/>
</dbReference>
<comment type="caution">
    <text evidence="3">The sequence shown here is derived from an EMBL/GenBank/DDBJ whole genome shotgun (WGS) entry which is preliminary data.</text>
</comment>
<dbReference type="GO" id="GO:0005737">
    <property type="term" value="C:cytoplasm"/>
    <property type="evidence" value="ECO:0007669"/>
    <property type="project" value="UniProtKB-SubCell"/>
</dbReference>
<evidence type="ECO:0000256" key="1">
    <source>
        <dbReference type="ARBA" id="ARBA00007768"/>
    </source>
</evidence>
<evidence type="ECO:0000256" key="2">
    <source>
        <dbReference type="HAMAP-Rule" id="MF_00795"/>
    </source>
</evidence>
<proteinExistence type="inferred from homology"/>
<dbReference type="OrthoDB" id="9815677at2"/>
<gene>
    <name evidence="2" type="primary">cutC</name>
    <name evidence="3" type="ORF">E6C50_12885</name>
</gene>
<dbReference type="EMBL" id="SSNZ01000006">
    <property type="protein sequence ID" value="THF49134.1"/>
    <property type="molecule type" value="Genomic_DNA"/>
</dbReference>
<keyword evidence="4" id="KW-1185">Reference proteome</keyword>
<accession>A0A4S3ZTW5</accession>
<protein>
    <recommendedName>
        <fullName evidence="2">PF03932 family protein CutC</fullName>
    </recommendedName>
</protein>
<comment type="subcellular location">
    <subcellularLocation>
        <location evidence="2">Cytoplasm</location>
    </subcellularLocation>
</comment>
<organism evidence="3 4">
    <name type="scientific">Flavobacterium supellecticarium</name>
    <dbReference type="NCBI Taxonomy" id="2565924"/>
    <lineage>
        <taxon>Bacteria</taxon>
        <taxon>Pseudomonadati</taxon>
        <taxon>Bacteroidota</taxon>
        <taxon>Flavobacteriia</taxon>
        <taxon>Flavobacteriales</taxon>
        <taxon>Flavobacteriaceae</taxon>
        <taxon>Flavobacterium</taxon>
    </lineage>
</organism>
<dbReference type="GO" id="GO:0005507">
    <property type="term" value="F:copper ion binding"/>
    <property type="evidence" value="ECO:0007669"/>
    <property type="project" value="TreeGrafter"/>
</dbReference>
<keyword evidence="2" id="KW-0963">Cytoplasm</keyword>
<dbReference type="HAMAP" id="MF_00795">
    <property type="entry name" value="CutC"/>
    <property type="match status" value="1"/>
</dbReference>
<evidence type="ECO:0000313" key="3">
    <source>
        <dbReference type="EMBL" id="THF49134.1"/>
    </source>
</evidence>
<dbReference type="Gene3D" id="3.20.20.380">
    <property type="entry name" value="Copper homeostasis (CutC) domain"/>
    <property type="match status" value="1"/>
</dbReference>
<dbReference type="InterPro" id="IPR005627">
    <property type="entry name" value="CutC-like"/>
</dbReference>
<comment type="caution">
    <text evidence="2">Once thought to be involved in copper homeostasis, experiments in E.coli have shown this is not the case.</text>
</comment>